<dbReference type="AlphaFoldDB" id="A0A4R3RI33"/>
<name>A0A4R3RI33_9HYPH</name>
<reference evidence="1 2" key="1">
    <citation type="submission" date="2019-03" db="EMBL/GenBank/DDBJ databases">
        <title>Genomic Encyclopedia of Type Strains, Phase IV (KMG-V): Genome sequencing to study the core and pangenomes of soil and plant-associated prokaryotes.</title>
        <authorList>
            <person name="Whitman W."/>
        </authorList>
    </citation>
    <scope>NUCLEOTIDE SEQUENCE [LARGE SCALE GENOMIC DNA]</scope>
    <source>
        <strain evidence="1 2">IE4868</strain>
    </source>
</reference>
<gene>
    <name evidence="1" type="ORF">EV129_11380</name>
</gene>
<proteinExistence type="predicted"/>
<organism evidence="1 2">
    <name type="scientific">Rhizobium azibense</name>
    <dbReference type="NCBI Taxonomy" id="1136135"/>
    <lineage>
        <taxon>Bacteria</taxon>
        <taxon>Pseudomonadati</taxon>
        <taxon>Pseudomonadota</taxon>
        <taxon>Alphaproteobacteria</taxon>
        <taxon>Hyphomicrobiales</taxon>
        <taxon>Rhizobiaceae</taxon>
        <taxon>Rhizobium/Agrobacterium group</taxon>
        <taxon>Rhizobium</taxon>
    </lineage>
</organism>
<evidence type="ECO:0000313" key="1">
    <source>
        <dbReference type="EMBL" id="TCU34097.1"/>
    </source>
</evidence>
<accession>A0A4R3RI33</accession>
<dbReference type="EMBL" id="SMBK01000013">
    <property type="protein sequence ID" value="TCU34097.1"/>
    <property type="molecule type" value="Genomic_DNA"/>
</dbReference>
<protein>
    <submittedName>
        <fullName evidence="1">Uncharacterized protein</fullName>
    </submittedName>
</protein>
<dbReference type="Proteomes" id="UP000295507">
    <property type="component" value="Unassembled WGS sequence"/>
</dbReference>
<sequence length="106" mass="12353">MKAVIWTVVSDTNFATECAVFMTEEAALTNMFNRAVAPHVHDSRLKEIGHEFDDDPYDVIERYKPDLDTWSHESHEINIPLGKVIRDTLHALHMQFRIAVRRYART</sequence>
<dbReference type="RefSeq" id="WP_132552864.1">
    <property type="nucleotide sequence ID" value="NZ_SMBK01000013.1"/>
</dbReference>
<evidence type="ECO:0000313" key="2">
    <source>
        <dbReference type="Proteomes" id="UP000295507"/>
    </source>
</evidence>
<comment type="caution">
    <text evidence="1">The sequence shown here is derived from an EMBL/GenBank/DDBJ whole genome shotgun (WGS) entry which is preliminary data.</text>
</comment>